<dbReference type="Proteomes" id="UP000375525">
    <property type="component" value="Unassembled WGS sequence"/>
</dbReference>
<sequence length="224" mass="24757">MLNSRLSCSTALALVAGLLVLILFGGCSNDWNVDGVRVSINAPPQSQECPDFSGTYKVSEKTPFVLPAVTLPQLLGAATGTNIESPLPGVNTVRIQRQAEKLFLTVTGNPQQLNAEVIVFPMKYQKAYDQGPPNYAMAYCKDNAWITVQNWIVIHAGETMDKNVAIYVFRSTAEGLSVTTRHRRTTHGWLPFPSTSDEAERYEFVRVTPNDEAFLSTVPPYNHH</sequence>
<gene>
    <name evidence="1" type="ORF">PS880_04347</name>
</gene>
<proteinExistence type="predicted"/>
<evidence type="ECO:0008006" key="3">
    <source>
        <dbReference type="Google" id="ProtNLM"/>
    </source>
</evidence>
<protein>
    <recommendedName>
        <fullName evidence="3">Lipoprotein</fullName>
    </recommendedName>
</protein>
<evidence type="ECO:0000313" key="2">
    <source>
        <dbReference type="Proteomes" id="UP000375525"/>
    </source>
</evidence>
<accession>A0A5E7N2U2</accession>
<organism evidence="1 2">
    <name type="scientific">Pseudomonas fluorescens</name>
    <dbReference type="NCBI Taxonomy" id="294"/>
    <lineage>
        <taxon>Bacteria</taxon>
        <taxon>Pseudomonadati</taxon>
        <taxon>Pseudomonadota</taxon>
        <taxon>Gammaproteobacteria</taxon>
        <taxon>Pseudomonadales</taxon>
        <taxon>Pseudomonadaceae</taxon>
        <taxon>Pseudomonas</taxon>
    </lineage>
</organism>
<dbReference type="AlphaFoldDB" id="A0A5E7N2U2"/>
<dbReference type="PROSITE" id="PS51257">
    <property type="entry name" value="PROKAR_LIPOPROTEIN"/>
    <property type="match status" value="1"/>
</dbReference>
<dbReference type="EMBL" id="CABVIH010000023">
    <property type="protein sequence ID" value="VVP31167.1"/>
    <property type="molecule type" value="Genomic_DNA"/>
</dbReference>
<name>A0A5E7N2U2_PSEFL</name>
<evidence type="ECO:0000313" key="1">
    <source>
        <dbReference type="EMBL" id="VVP31167.1"/>
    </source>
</evidence>
<reference evidence="1 2" key="1">
    <citation type="submission" date="2019-09" db="EMBL/GenBank/DDBJ databases">
        <authorList>
            <person name="Chandra G."/>
            <person name="Truman W A."/>
        </authorList>
    </citation>
    <scope>NUCLEOTIDE SEQUENCE [LARGE SCALE GENOMIC DNA]</scope>
    <source>
        <strain evidence="1">PS880</strain>
    </source>
</reference>